<feature type="coiled-coil region" evidence="1">
    <location>
        <begin position="102"/>
        <end position="129"/>
    </location>
</feature>
<dbReference type="RefSeq" id="WP_224826922.1">
    <property type="nucleotide sequence ID" value="NZ_JAIVEF010000001.1"/>
</dbReference>
<evidence type="ECO:0000256" key="2">
    <source>
        <dbReference type="SAM" id="MobiDB-lite"/>
    </source>
</evidence>
<accession>A0ABD5QEF3</accession>
<gene>
    <name evidence="3" type="ORF">ACFPFO_09410</name>
</gene>
<evidence type="ECO:0000313" key="4">
    <source>
        <dbReference type="Proteomes" id="UP001595925"/>
    </source>
</evidence>
<comment type="caution">
    <text evidence="3">The sequence shown here is derived from an EMBL/GenBank/DDBJ whole genome shotgun (WGS) entry which is preliminary data.</text>
</comment>
<keyword evidence="1" id="KW-0175">Coiled coil</keyword>
<dbReference type="Proteomes" id="UP001595925">
    <property type="component" value="Unassembled WGS sequence"/>
</dbReference>
<reference evidence="3 4" key="1">
    <citation type="journal article" date="2019" name="Int. J. Syst. Evol. Microbiol.">
        <title>The Global Catalogue of Microorganisms (GCM) 10K type strain sequencing project: providing services to taxonomists for standard genome sequencing and annotation.</title>
        <authorList>
            <consortium name="The Broad Institute Genomics Platform"/>
            <consortium name="The Broad Institute Genome Sequencing Center for Infectious Disease"/>
            <person name="Wu L."/>
            <person name="Ma J."/>
        </authorList>
    </citation>
    <scope>NUCLEOTIDE SEQUENCE [LARGE SCALE GENOMIC DNA]</scope>
    <source>
        <strain evidence="3 4">CGMCC 1.15824</strain>
    </source>
</reference>
<proteinExistence type="predicted"/>
<evidence type="ECO:0000256" key="1">
    <source>
        <dbReference type="SAM" id="Coils"/>
    </source>
</evidence>
<evidence type="ECO:0000313" key="3">
    <source>
        <dbReference type="EMBL" id="MFC4987964.1"/>
    </source>
</evidence>
<dbReference type="AlphaFoldDB" id="A0ABD5QEF3"/>
<name>A0ABD5QEF3_9EURY</name>
<organism evidence="3 4">
    <name type="scientific">Saliphagus infecundisoli</name>
    <dbReference type="NCBI Taxonomy" id="1849069"/>
    <lineage>
        <taxon>Archaea</taxon>
        <taxon>Methanobacteriati</taxon>
        <taxon>Methanobacteriota</taxon>
        <taxon>Stenosarchaea group</taxon>
        <taxon>Halobacteria</taxon>
        <taxon>Halobacteriales</taxon>
        <taxon>Natrialbaceae</taxon>
        <taxon>Saliphagus</taxon>
    </lineage>
</organism>
<feature type="region of interest" description="Disordered" evidence="2">
    <location>
        <begin position="1"/>
        <end position="24"/>
    </location>
</feature>
<protein>
    <submittedName>
        <fullName evidence="3">Uncharacterized protein</fullName>
    </submittedName>
</protein>
<keyword evidence="4" id="KW-1185">Reference proteome</keyword>
<dbReference type="EMBL" id="JBHSJG010000036">
    <property type="protein sequence ID" value="MFC4987964.1"/>
    <property type="molecule type" value="Genomic_DNA"/>
</dbReference>
<sequence length="228" mass="24001">MDEGGRDVAPLTAVENADLPEPPEFGTVEHVCADDGTELALAFSVTVTHGRAAIEWTASWEGGERSGLTDVLSDHHGAVIYDPKPTINGEETTGSKLPPEKLEALRADLAAAERYVERAREAAADARRTDPLELVVGEHVARSGGELTATRVLTPSKAEEAFGRSQWTGAERALMAAVEDELGTTGGFPNADGPFAESAIGEAFALREVVGRIDGVAGEDVPEADAER</sequence>